<reference evidence="2 3" key="1">
    <citation type="journal article" date="2014" name="Genome Biol. Evol.">
        <title>The secreted proteins of Achlya hypogyna and Thraustotheca clavata identify the ancestral oomycete secretome and reveal gene acquisitions by horizontal gene transfer.</title>
        <authorList>
            <person name="Misner I."/>
            <person name="Blouin N."/>
            <person name="Leonard G."/>
            <person name="Richards T.A."/>
            <person name="Lane C.E."/>
        </authorList>
    </citation>
    <scope>NUCLEOTIDE SEQUENCE [LARGE SCALE GENOMIC DNA]</scope>
    <source>
        <strain evidence="2 3">ATCC 48635</strain>
    </source>
</reference>
<evidence type="ECO:0000256" key="1">
    <source>
        <dbReference type="SAM" id="Phobius"/>
    </source>
</evidence>
<proteinExistence type="predicted"/>
<sequence>MASTPTAETPYVESKQVAVEVDPAVKAALPSISRKFTITFLAIGFILCNALALYLLHFLNRDKSYSDVVSSSAFSATSANQKPVSFSASGTLRVGAGTTAYLAAATLPTGNMLYVNTAPMGTSQAAFGTNIFSYYLTTEKQSVVTTMTVNSDKTVSIATAPALNVIANYQVRGIATLSDKQAVFIEQSAAGITAVVTGSLTQSPAAVEYQPSQRAVVATASLDNKIGALSASTFVIASFEPYVAATSYSQFITGGSVAADGTITLTGPLVFGEPNFYSPNAASKFTTFGNPTAIRAVPGLFLLPWWSSVAVGNKGLCLVLGSYSAAGVTQVSETCNAEYMPSAFLEVAALSSDTVAMAFNDAKNQNTLTIAIVQVATTTQMVYFRGAYTMGAAAAGNYDFGMFNEWTPKPSLKAISATRLAVAFLNPSASGKPYTQVFQITSSYLLVPVTPLMPLAVGDFTLAGTSAASSAVTLDLVQTSAESYVVVVAGVLGNVAPKQLALVEFFGDAVGIASGSDGLVLNGVASVSGTLTVGKAYYATTAGSIVAVTVTDPKAAYFLAGDSTLVTANARLGVAVSSSSIYVAP</sequence>
<keyword evidence="3" id="KW-1185">Reference proteome</keyword>
<name>A0A1V9YLA8_ACHHY</name>
<keyword evidence="1" id="KW-0812">Transmembrane</keyword>
<dbReference type="AlphaFoldDB" id="A0A1V9YLA8"/>
<keyword evidence="1" id="KW-1133">Transmembrane helix</keyword>
<accession>A0A1V9YLA8</accession>
<dbReference type="OrthoDB" id="160470at2759"/>
<evidence type="ECO:0000313" key="2">
    <source>
        <dbReference type="EMBL" id="OQR86485.1"/>
    </source>
</evidence>
<feature type="transmembrane region" description="Helical" evidence="1">
    <location>
        <begin position="36"/>
        <end position="56"/>
    </location>
</feature>
<dbReference type="Proteomes" id="UP000243579">
    <property type="component" value="Unassembled WGS sequence"/>
</dbReference>
<evidence type="ECO:0000313" key="3">
    <source>
        <dbReference type="Proteomes" id="UP000243579"/>
    </source>
</evidence>
<organism evidence="2 3">
    <name type="scientific">Achlya hypogyna</name>
    <name type="common">Oomycete</name>
    <name type="synonym">Protoachlya hypogyna</name>
    <dbReference type="NCBI Taxonomy" id="1202772"/>
    <lineage>
        <taxon>Eukaryota</taxon>
        <taxon>Sar</taxon>
        <taxon>Stramenopiles</taxon>
        <taxon>Oomycota</taxon>
        <taxon>Saprolegniomycetes</taxon>
        <taxon>Saprolegniales</taxon>
        <taxon>Achlyaceae</taxon>
        <taxon>Achlya</taxon>
    </lineage>
</organism>
<comment type="caution">
    <text evidence="2">The sequence shown here is derived from an EMBL/GenBank/DDBJ whole genome shotgun (WGS) entry which is preliminary data.</text>
</comment>
<gene>
    <name evidence="2" type="ORF">ACHHYP_10493</name>
</gene>
<protein>
    <submittedName>
        <fullName evidence="2">Uncharacterized protein</fullName>
    </submittedName>
</protein>
<keyword evidence="1" id="KW-0472">Membrane</keyword>
<dbReference type="EMBL" id="JNBR01001503">
    <property type="protein sequence ID" value="OQR86485.1"/>
    <property type="molecule type" value="Genomic_DNA"/>
</dbReference>